<gene>
    <name evidence="3" type="ORF">Esi_0214_0031</name>
</gene>
<dbReference type="OrthoDB" id="5950997at2759"/>
<reference evidence="3 4" key="1">
    <citation type="journal article" date="2010" name="Nature">
        <title>The Ectocarpus genome and the independent evolution of multicellularity in brown algae.</title>
        <authorList>
            <person name="Cock J.M."/>
            <person name="Sterck L."/>
            <person name="Rouze P."/>
            <person name="Scornet D."/>
            <person name="Allen A.E."/>
            <person name="Amoutzias G."/>
            <person name="Anthouard V."/>
            <person name="Artiguenave F."/>
            <person name="Aury J.M."/>
            <person name="Badger J.H."/>
            <person name="Beszteri B."/>
            <person name="Billiau K."/>
            <person name="Bonnet E."/>
            <person name="Bothwell J.H."/>
            <person name="Bowler C."/>
            <person name="Boyen C."/>
            <person name="Brownlee C."/>
            <person name="Carrano C.J."/>
            <person name="Charrier B."/>
            <person name="Cho G.Y."/>
            <person name="Coelho S.M."/>
            <person name="Collen J."/>
            <person name="Corre E."/>
            <person name="Da Silva C."/>
            <person name="Delage L."/>
            <person name="Delaroque N."/>
            <person name="Dittami S.M."/>
            <person name="Doulbeau S."/>
            <person name="Elias M."/>
            <person name="Farnham G."/>
            <person name="Gachon C.M."/>
            <person name="Gschloessl B."/>
            <person name="Heesch S."/>
            <person name="Jabbari K."/>
            <person name="Jubin C."/>
            <person name="Kawai H."/>
            <person name="Kimura K."/>
            <person name="Kloareg B."/>
            <person name="Kupper F.C."/>
            <person name="Lang D."/>
            <person name="Le Bail A."/>
            <person name="Leblanc C."/>
            <person name="Lerouge P."/>
            <person name="Lohr M."/>
            <person name="Lopez P.J."/>
            <person name="Martens C."/>
            <person name="Maumus F."/>
            <person name="Michel G."/>
            <person name="Miranda-Saavedra D."/>
            <person name="Morales J."/>
            <person name="Moreau H."/>
            <person name="Motomura T."/>
            <person name="Nagasato C."/>
            <person name="Napoli C.A."/>
            <person name="Nelson D.R."/>
            <person name="Nyvall-Collen P."/>
            <person name="Peters A.F."/>
            <person name="Pommier C."/>
            <person name="Potin P."/>
            <person name="Poulain J."/>
            <person name="Quesneville H."/>
            <person name="Read B."/>
            <person name="Rensing S.A."/>
            <person name="Ritter A."/>
            <person name="Rousvoal S."/>
            <person name="Samanta M."/>
            <person name="Samson G."/>
            <person name="Schroeder D.C."/>
            <person name="Segurens B."/>
            <person name="Strittmatter M."/>
            <person name="Tonon T."/>
            <person name="Tregear J.W."/>
            <person name="Valentin K."/>
            <person name="von Dassow P."/>
            <person name="Yamagishi T."/>
            <person name="Van de Peer Y."/>
            <person name="Wincker P."/>
        </authorList>
    </citation>
    <scope>NUCLEOTIDE SEQUENCE [LARGE SCALE GENOMIC DNA]</scope>
    <source>
        <strain evidence="4">Ec32 / CCAP1310/4</strain>
    </source>
</reference>
<dbReference type="SUPFAM" id="SSF51126">
    <property type="entry name" value="Pectin lyase-like"/>
    <property type="match status" value="2"/>
</dbReference>
<keyword evidence="2" id="KW-0812">Transmembrane</keyword>
<evidence type="ECO:0000256" key="1">
    <source>
        <dbReference type="SAM" id="MobiDB-lite"/>
    </source>
</evidence>
<keyword evidence="2" id="KW-0472">Membrane</keyword>
<dbReference type="InterPro" id="IPR011050">
    <property type="entry name" value="Pectin_lyase_fold/virulence"/>
</dbReference>
<feature type="transmembrane region" description="Helical" evidence="2">
    <location>
        <begin position="1196"/>
        <end position="1215"/>
    </location>
</feature>
<accession>D7FRH0</accession>
<dbReference type="PANTHER" id="PTHR11319:SF35">
    <property type="entry name" value="OUTER MEMBRANE PROTEIN PMPC-RELATED"/>
    <property type="match status" value="1"/>
</dbReference>
<keyword evidence="4" id="KW-1185">Reference proteome</keyword>
<evidence type="ECO:0000313" key="3">
    <source>
        <dbReference type="EMBL" id="CBJ30761.1"/>
    </source>
</evidence>
<name>D7FRH0_ECTSI</name>
<proteinExistence type="predicted"/>
<sequence>MTRFAKQEKTNSTVRTTFAKLRYVHSREGMGWSSRGTRRRAWYRRRLLSCLVLASTGGPLAWAQVATTCGSSSPLRVETVAEAGVLGAAVDCTDGGTVEAVWAGTVTLTAPISVGAGTFLSITGEDDSAEVLGGGQTRMFYVSSSGGLTLTDLRLSGGSAASGGAIESSMASVTLDTCVFNGNVATAGDGGAVRADGGNLTIVGGEFSGNSASGNGGAVLTTDAGLVIRNGTRFEGNKAVEGGGLYCGGNETTAFANDATSSCSLSEAVFIANNASRETEIQYPSYWVSTDEVDGGGAAAFWYAEVNISDSVFGSNYAQLSGGAVFGGNSTEMAINGCKFENNTTLGYGAAVAACSATLGGSTTLTNNSAEENGAGVFGWDPTGTVVFDDVVCSDNTAGGLGGCYYAAGKGIVNDGAVMRGNSALDDGGCVYGSGGCDITVHGGEFAMCTAAKNGGVLYAFDSARVNITGGTFTENVAAGRGAVIYCSGDTTGLGGSFVAIEGGTFSENQGLTMGGVITASGYPTVVTIKGGVFRNNSANFYGGFVHLEEEASLTCEGATIEDNNAGDKGGGIYAETSVWVNSSCDLIGNGAPQGAATYLTGVTSANFEAHNVTDNVATAGGSVLGVSGSSVVMRGVNFQSADGLQEETCIFGVHTDSTASLVAEDCVFGGWLGDTVFYHANPSAGSLVLNSCDFSESSTTMAVTSPYSDAEIRNALVGDLTIENVETVNDSLVLVDQAMGCGAVNACGPGECVGSDLGVLCECLEDGVCLNNGGAITLTVSGDLPDETYRPDWVKFDLTVSAAANGTTPTIWNLTYEAEKLDLNALPSSGVLPPGGNVTISVTGRSTEQDVGGGLISQFVVATVGSGTSADSATAGVGLEVETAFYLCEAFEYAMPDGEEQVTCEQCVLLDGAEGVDCELPGATQTSLPVRAGHWRSSEESLVIHGCLHSDACVGATEIVTSDDYCDGGYEGPYCAVCAEGYGKGVGNTCHSCTGSKARLLIAAGSVFFLVALLLLFFAAVFLIGGLDAVASVRGSVARSLRVPGKTTTRAEQPFPPPGPTLPERSASARNISASRQVDDPAVEFDSGEVGGPITGGGFDAPDDLFGYDNGEDKSDGSIDFSDANLVLPLAIAGKDAAFCERFSVGGGGGSHPPVDADADAAPAEAVAGGQSGSRGLGEKIKGWASRVPLDKLKILVVVWQILTVFPSITGVDYPPSYSRFLSWIDVVNFDVGHIFSASCALPFLTFYERLLLTTLAPIGLGGVLVVTYWMAKRTAGIGSAGVLARRAAWSRHMAAGLLLTFLVFTSSSTIVFKTFACDDEAVEGESFLRADYGISCKTNKHAWYEVYAGVMIAVYPIGIPLLYAFILWRNRDSLNPRAYYSTGLELDGEMSEGPRETEEELQDRLEKRRQNPDLVPSMFLWKDFGPDMYYYEVIECGRRILLTGALIFIAPHTVAQAAIACMFAFASLLGFELLRPHLDPADSWLYRLGCVVIFLSNFLALLIKADTAGEGSRSVLGGIMVAINIFLILAVLFSTWFATQQSVDDSRDNENPVALAKTMLTFEQVAAKSARLAREGRAPATSSALPSSGGAAVGGES</sequence>
<dbReference type="OMA" id="AFANDAT"/>
<feature type="transmembrane region" description="Helical" evidence="2">
    <location>
        <begin position="1294"/>
        <end position="1314"/>
    </location>
</feature>
<dbReference type="PANTHER" id="PTHR11319">
    <property type="entry name" value="G PROTEIN-COUPLED RECEPTOR-RELATED"/>
    <property type="match status" value="1"/>
</dbReference>
<feature type="region of interest" description="Disordered" evidence="1">
    <location>
        <begin position="1044"/>
        <end position="1071"/>
    </location>
</feature>
<feature type="transmembrane region" description="Helical" evidence="2">
    <location>
        <begin position="1001"/>
        <end position="1025"/>
    </location>
</feature>
<evidence type="ECO:0000313" key="4">
    <source>
        <dbReference type="Proteomes" id="UP000002630"/>
    </source>
</evidence>
<evidence type="ECO:0008006" key="5">
    <source>
        <dbReference type="Google" id="ProtNLM"/>
    </source>
</evidence>
<evidence type="ECO:0000256" key="2">
    <source>
        <dbReference type="SAM" id="Phobius"/>
    </source>
</evidence>
<keyword evidence="2" id="KW-1133">Transmembrane helix</keyword>
<dbReference type="EMBL" id="FN649731">
    <property type="protein sequence ID" value="CBJ30761.1"/>
    <property type="molecule type" value="Genomic_DNA"/>
</dbReference>
<feature type="compositionally biased region" description="Basic and acidic residues" evidence="1">
    <location>
        <begin position="1394"/>
        <end position="1409"/>
    </location>
</feature>
<feature type="transmembrane region" description="Helical" evidence="2">
    <location>
        <begin position="1348"/>
        <end position="1370"/>
    </location>
</feature>
<feature type="region of interest" description="Disordered" evidence="1">
    <location>
        <begin position="1575"/>
        <end position="1599"/>
    </location>
</feature>
<feature type="transmembrane region" description="Helical" evidence="2">
    <location>
        <begin position="1442"/>
        <end position="1467"/>
    </location>
</feature>
<feature type="transmembrane region" description="Helical" evidence="2">
    <location>
        <begin position="1252"/>
        <end position="1273"/>
    </location>
</feature>
<dbReference type="InParanoid" id="D7FRH0"/>
<feature type="region of interest" description="Disordered" evidence="1">
    <location>
        <begin position="1389"/>
        <end position="1409"/>
    </location>
</feature>
<feature type="transmembrane region" description="Helical" evidence="2">
    <location>
        <begin position="1487"/>
        <end position="1505"/>
    </location>
</feature>
<organism evidence="3 4">
    <name type="scientific">Ectocarpus siliculosus</name>
    <name type="common">Brown alga</name>
    <name type="synonym">Conferva siliculosa</name>
    <dbReference type="NCBI Taxonomy" id="2880"/>
    <lineage>
        <taxon>Eukaryota</taxon>
        <taxon>Sar</taxon>
        <taxon>Stramenopiles</taxon>
        <taxon>Ochrophyta</taxon>
        <taxon>PX clade</taxon>
        <taxon>Phaeophyceae</taxon>
        <taxon>Ectocarpales</taxon>
        <taxon>Ectocarpaceae</taxon>
        <taxon>Ectocarpus</taxon>
    </lineage>
</organism>
<dbReference type="Proteomes" id="UP000002630">
    <property type="component" value="Linkage Group LG06"/>
</dbReference>
<feature type="transmembrane region" description="Helical" evidence="2">
    <location>
        <begin position="1517"/>
        <end position="1540"/>
    </location>
</feature>
<dbReference type="EMBL" id="FN648392">
    <property type="protein sequence ID" value="CBJ30761.1"/>
    <property type="molecule type" value="Genomic_DNA"/>
</dbReference>
<protein>
    <recommendedName>
        <fullName evidence="5">Polymorphic outer membrane protein</fullName>
    </recommendedName>
</protein>